<gene>
    <name evidence="2" type="ORF">GH754_12165</name>
</gene>
<reference evidence="2 3" key="1">
    <citation type="submission" date="2019-11" db="EMBL/GenBank/DDBJ databases">
        <authorList>
            <person name="Li J."/>
        </authorList>
    </citation>
    <scope>NUCLEOTIDE SEQUENCE [LARGE SCALE GENOMIC DNA]</scope>
    <source>
        <strain evidence="2 3">J4</strain>
    </source>
</reference>
<name>A0A6G1X7X2_9BACI</name>
<sequence>MRFIFTFIWGFLLSCMITYVIGNMAGIEFSVSTAIFLGFVFSICVSVLGDGVLKEENA</sequence>
<dbReference type="Proteomes" id="UP000480185">
    <property type="component" value="Unassembled WGS sequence"/>
</dbReference>
<keyword evidence="1" id="KW-0472">Membrane</keyword>
<dbReference type="PROSITE" id="PS51257">
    <property type="entry name" value="PROKAR_LIPOPROTEIN"/>
    <property type="match status" value="1"/>
</dbReference>
<keyword evidence="1" id="KW-0812">Transmembrane</keyword>
<dbReference type="OrthoDB" id="2440739at2"/>
<dbReference type="InterPro" id="IPR021324">
    <property type="entry name" value="DUF2929"/>
</dbReference>
<evidence type="ECO:0000256" key="1">
    <source>
        <dbReference type="SAM" id="Phobius"/>
    </source>
</evidence>
<feature type="transmembrane region" description="Helical" evidence="1">
    <location>
        <begin position="33"/>
        <end position="53"/>
    </location>
</feature>
<organism evidence="2 3">
    <name type="scientific">Salinibacillus xinjiangensis</name>
    <dbReference type="NCBI Taxonomy" id="1229268"/>
    <lineage>
        <taxon>Bacteria</taxon>
        <taxon>Bacillati</taxon>
        <taxon>Bacillota</taxon>
        <taxon>Bacilli</taxon>
        <taxon>Bacillales</taxon>
        <taxon>Bacillaceae</taxon>
        <taxon>Salinibacillus</taxon>
    </lineage>
</organism>
<evidence type="ECO:0000313" key="2">
    <source>
        <dbReference type="EMBL" id="MRG87064.1"/>
    </source>
</evidence>
<proteinExistence type="predicted"/>
<keyword evidence="1" id="KW-1133">Transmembrane helix</keyword>
<comment type="caution">
    <text evidence="2">The sequence shown here is derived from an EMBL/GenBank/DDBJ whole genome shotgun (WGS) entry which is preliminary data.</text>
</comment>
<keyword evidence="3" id="KW-1185">Reference proteome</keyword>
<evidence type="ECO:0000313" key="3">
    <source>
        <dbReference type="Proteomes" id="UP000480185"/>
    </source>
</evidence>
<dbReference type="AlphaFoldDB" id="A0A6G1X7X2"/>
<dbReference type="Pfam" id="PF11151">
    <property type="entry name" value="DUF2929"/>
    <property type="match status" value="1"/>
</dbReference>
<dbReference type="EMBL" id="WJNH01000007">
    <property type="protein sequence ID" value="MRG87064.1"/>
    <property type="molecule type" value="Genomic_DNA"/>
</dbReference>
<dbReference type="RefSeq" id="WP_153728954.1">
    <property type="nucleotide sequence ID" value="NZ_WJNH01000007.1"/>
</dbReference>
<accession>A0A6G1X7X2</accession>
<feature type="transmembrane region" description="Helical" evidence="1">
    <location>
        <begin position="7"/>
        <end position="27"/>
    </location>
</feature>
<protein>
    <submittedName>
        <fullName evidence="2">DUF2929 family protein</fullName>
    </submittedName>
</protein>